<gene>
    <name evidence="1" type="ORF">GCM10022399_23330</name>
</gene>
<keyword evidence="2" id="KW-1185">Reference proteome</keyword>
<organism evidence="1 2">
    <name type="scientific">Terrabacter ginsenosidimutans</name>
    <dbReference type="NCBI Taxonomy" id="490575"/>
    <lineage>
        <taxon>Bacteria</taxon>
        <taxon>Bacillati</taxon>
        <taxon>Actinomycetota</taxon>
        <taxon>Actinomycetes</taxon>
        <taxon>Micrococcales</taxon>
        <taxon>Intrasporangiaceae</taxon>
        <taxon>Terrabacter</taxon>
    </lineage>
</organism>
<dbReference type="Proteomes" id="UP001501468">
    <property type="component" value="Unassembled WGS sequence"/>
</dbReference>
<evidence type="ECO:0000313" key="1">
    <source>
        <dbReference type="EMBL" id="GAA3705892.1"/>
    </source>
</evidence>
<evidence type="ECO:0000313" key="2">
    <source>
        <dbReference type="Proteomes" id="UP001501468"/>
    </source>
</evidence>
<protein>
    <submittedName>
        <fullName evidence="1">Uncharacterized protein</fullName>
    </submittedName>
</protein>
<comment type="caution">
    <text evidence="1">The sequence shown here is derived from an EMBL/GenBank/DDBJ whole genome shotgun (WGS) entry which is preliminary data.</text>
</comment>
<accession>A0ABP7DHQ2</accession>
<dbReference type="EMBL" id="BAABDC010000003">
    <property type="protein sequence ID" value="GAA3705892.1"/>
    <property type="molecule type" value="Genomic_DNA"/>
</dbReference>
<proteinExistence type="predicted"/>
<sequence>MREAAMGRTREHGMVSGLAWAASLATLTWAGLGLTGAHGLSRDDAEHLAAAVHDTTPPTGLRLEGGPNPDGWYSAPAEYRWTAEDRDSGIVWCQKGSVVTIDTDVLRRVTGTCVNGVGAAAHAGFSYRYDGTPPTLDPVAEPAVVAPRRVVVAVPRARDALSGVAGQSCNGNHVLNTRRPGMHRVRCVARDRAGNLGTATVTYWVVGARGRKH</sequence>
<name>A0ABP7DHQ2_9MICO</name>
<reference evidence="2" key="1">
    <citation type="journal article" date="2019" name="Int. J. Syst. Evol. Microbiol.">
        <title>The Global Catalogue of Microorganisms (GCM) 10K type strain sequencing project: providing services to taxonomists for standard genome sequencing and annotation.</title>
        <authorList>
            <consortium name="The Broad Institute Genomics Platform"/>
            <consortium name="The Broad Institute Genome Sequencing Center for Infectious Disease"/>
            <person name="Wu L."/>
            <person name="Ma J."/>
        </authorList>
    </citation>
    <scope>NUCLEOTIDE SEQUENCE [LARGE SCALE GENOMIC DNA]</scope>
    <source>
        <strain evidence="2">JCM 17125</strain>
    </source>
</reference>